<accession>A0ACC1YYY8</accession>
<evidence type="ECO:0000313" key="2">
    <source>
        <dbReference type="Proteomes" id="UP001164539"/>
    </source>
</evidence>
<keyword evidence="2" id="KW-1185">Reference proteome</keyword>
<name>A0ACC1YYY8_MELAZ</name>
<sequence length="102" mass="11721">MMGCIKMKKSFSASAVHVRLTGYKIDEDRARKGYVPVLVGQEKTMMERILLPTKLIDHPDVVALLELSAKEYGYRQQGLLQIPYDADCFKKMIENISRERQS</sequence>
<organism evidence="1 2">
    <name type="scientific">Melia azedarach</name>
    <name type="common">Chinaberry tree</name>
    <dbReference type="NCBI Taxonomy" id="155640"/>
    <lineage>
        <taxon>Eukaryota</taxon>
        <taxon>Viridiplantae</taxon>
        <taxon>Streptophyta</taxon>
        <taxon>Embryophyta</taxon>
        <taxon>Tracheophyta</taxon>
        <taxon>Spermatophyta</taxon>
        <taxon>Magnoliopsida</taxon>
        <taxon>eudicotyledons</taxon>
        <taxon>Gunneridae</taxon>
        <taxon>Pentapetalae</taxon>
        <taxon>rosids</taxon>
        <taxon>malvids</taxon>
        <taxon>Sapindales</taxon>
        <taxon>Meliaceae</taxon>
        <taxon>Melia</taxon>
    </lineage>
</organism>
<dbReference type="EMBL" id="CM051394">
    <property type="protein sequence ID" value="KAJ4728995.1"/>
    <property type="molecule type" value="Genomic_DNA"/>
</dbReference>
<protein>
    <submittedName>
        <fullName evidence="1">Auxin-responsive family protein</fullName>
    </submittedName>
</protein>
<reference evidence="1 2" key="1">
    <citation type="journal article" date="2023" name="Science">
        <title>Complex scaffold remodeling in plant triterpene biosynthesis.</title>
        <authorList>
            <person name="De La Pena R."/>
            <person name="Hodgson H."/>
            <person name="Liu J.C."/>
            <person name="Stephenson M.J."/>
            <person name="Martin A.C."/>
            <person name="Owen C."/>
            <person name="Harkess A."/>
            <person name="Leebens-Mack J."/>
            <person name="Jimenez L.E."/>
            <person name="Osbourn A."/>
            <person name="Sattely E.S."/>
        </authorList>
    </citation>
    <scope>NUCLEOTIDE SEQUENCE [LARGE SCALE GENOMIC DNA]</scope>
    <source>
        <strain evidence="2">cv. JPN11</strain>
        <tissue evidence="1">Leaf</tissue>
    </source>
</reference>
<dbReference type="Proteomes" id="UP001164539">
    <property type="component" value="Chromosome 1"/>
</dbReference>
<comment type="caution">
    <text evidence="1">The sequence shown here is derived from an EMBL/GenBank/DDBJ whole genome shotgun (WGS) entry which is preliminary data.</text>
</comment>
<evidence type="ECO:0000313" key="1">
    <source>
        <dbReference type="EMBL" id="KAJ4728995.1"/>
    </source>
</evidence>
<gene>
    <name evidence="1" type="ORF">OWV82_001845</name>
</gene>
<proteinExistence type="predicted"/>